<dbReference type="Gene3D" id="2.40.128.110">
    <property type="entry name" value="Lipid/polyisoprenoid-binding, YceI-like"/>
    <property type="match status" value="1"/>
</dbReference>
<dbReference type="SUPFAM" id="SSF101874">
    <property type="entry name" value="YceI-like"/>
    <property type="match status" value="1"/>
</dbReference>
<dbReference type="EMBL" id="CP018800">
    <property type="protein sequence ID" value="ATX82607.1"/>
    <property type="molecule type" value="Genomic_DNA"/>
</dbReference>
<evidence type="ECO:0000259" key="2">
    <source>
        <dbReference type="SMART" id="SM00867"/>
    </source>
</evidence>
<keyword evidence="4" id="KW-1185">Reference proteome</keyword>
<feature type="domain" description="Lipid/polyisoprenoid-binding YceI-like" evidence="2">
    <location>
        <begin position="25"/>
        <end position="192"/>
    </location>
</feature>
<gene>
    <name evidence="3" type="ORF">Ga0123462_1760</name>
</gene>
<name>A0A2K8L5P3_9PROT</name>
<dbReference type="RefSeq" id="WP_100265933.1">
    <property type="nucleotide sequence ID" value="NZ_CP018800.1"/>
</dbReference>
<dbReference type="Pfam" id="PF04264">
    <property type="entry name" value="YceI"/>
    <property type="match status" value="1"/>
</dbReference>
<dbReference type="OrthoDB" id="5297222at2"/>
<reference evidence="3 4" key="1">
    <citation type="submission" date="2016-12" db="EMBL/GenBank/DDBJ databases">
        <title>Isolation and genomic insights into novel planktonic Zetaproteobacteria from stratified waters of the Chesapeake Bay.</title>
        <authorList>
            <person name="McAllister S.M."/>
            <person name="Kato S."/>
            <person name="Chan C.S."/>
            <person name="Chiu B.K."/>
            <person name="Field E.K."/>
        </authorList>
    </citation>
    <scope>NUCLEOTIDE SEQUENCE [LARGE SCALE GENOMIC DNA]</scope>
    <source>
        <strain evidence="3 4">CP-8</strain>
    </source>
</reference>
<accession>A0A2K8L5P3</accession>
<evidence type="ECO:0000313" key="4">
    <source>
        <dbReference type="Proteomes" id="UP000231637"/>
    </source>
</evidence>
<dbReference type="InterPro" id="IPR007372">
    <property type="entry name" value="Lipid/polyisoprenoid-bd_YceI"/>
</dbReference>
<dbReference type="Proteomes" id="UP000231637">
    <property type="component" value="Chromosome"/>
</dbReference>
<keyword evidence="1" id="KW-0732">Signal</keyword>
<dbReference type="SMART" id="SM00867">
    <property type="entry name" value="YceI"/>
    <property type="match status" value="1"/>
</dbReference>
<dbReference type="PANTHER" id="PTHR34406:SF1">
    <property type="entry name" value="PROTEIN YCEI"/>
    <property type="match status" value="1"/>
</dbReference>
<evidence type="ECO:0000256" key="1">
    <source>
        <dbReference type="SAM" id="SignalP"/>
    </source>
</evidence>
<dbReference type="AlphaFoldDB" id="A0A2K8L5P3"/>
<sequence>MKLKYLFAPLLLLLAFIMPAQAAENYAFDIKGQHAFIQFKIKHLGYSWLIGNFNTFNGSYSYDETNPANNSVTAEIDVASIDSNHAERDKHLRSADFFDVAKFPKATFTSTAYEDKGNGKGVLKGNFTLRGVTKEIAFDVTQIGAGKDPWGGFRRGFSGTTTLHLSDYNMLKGGMLGAAAENVELFFSIEGVRQ</sequence>
<dbReference type="NCBIfam" id="NF002994">
    <property type="entry name" value="PRK03757.1"/>
    <property type="match status" value="1"/>
</dbReference>
<feature type="signal peptide" evidence="1">
    <location>
        <begin position="1"/>
        <end position="22"/>
    </location>
</feature>
<protein>
    <submittedName>
        <fullName evidence="3">Polyisoprenoid-binding protein YceI</fullName>
    </submittedName>
</protein>
<proteinExistence type="predicted"/>
<dbReference type="KEGG" id="mfn:Ga0123462_1760"/>
<evidence type="ECO:0000313" key="3">
    <source>
        <dbReference type="EMBL" id="ATX82607.1"/>
    </source>
</evidence>
<dbReference type="PANTHER" id="PTHR34406">
    <property type="entry name" value="PROTEIN YCEI"/>
    <property type="match status" value="1"/>
</dbReference>
<dbReference type="InterPro" id="IPR036761">
    <property type="entry name" value="TTHA0802/YceI-like_sf"/>
</dbReference>
<feature type="chain" id="PRO_5014998259" evidence="1">
    <location>
        <begin position="23"/>
        <end position="194"/>
    </location>
</feature>
<organism evidence="3 4">
    <name type="scientific">Mariprofundus ferrinatatus</name>
    <dbReference type="NCBI Taxonomy" id="1921087"/>
    <lineage>
        <taxon>Bacteria</taxon>
        <taxon>Pseudomonadati</taxon>
        <taxon>Pseudomonadota</taxon>
        <taxon>Candidatius Mariprofundia</taxon>
        <taxon>Mariprofundales</taxon>
        <taxon>Mariprofundaceae</taxon>
        <taxon>Mariprofundus</taxon>
    </lineage>
</organism>